<dbReference type="PANTHER" id="PTHR21261:SF15">
    <property type="entry name" value="BEATEN PATH IIIA, ISOFORM D-RELATED"/>
    <property type="match status" value="1"/>
</dbReference>
<proteinExistence type="predicted"/>
<keyword evidence="1" id="KW-1015">Disulfide bond</keyword>
<feature type="non-terminal residue" evidence="3">
    <location>
        <position position="1"/>
    </location>
</feature>
<comment type="caution">
    <text evidence="3">The sequence shown here is derived from an EMBL/GenBank/DDBJ whole genome shotgun (WGS) entry which is preliminary data.</text>
</comment>
<dbReference type="InterPro" id="IPR013162">
    <property type="entry name" value="CD80_C2-set"/>
</dbReference>
<dbReference type="Gene3D" id="2.60.40.10">
    <property type="entry name" value="Immunoglobulins"/>
    <property type="match status" value="1"/>
</dbReference>
<dbReference type="InterPro" id="IPR013783">
    <property type="entry name" value="Ig-like_fold"/>
</dbReference>
<dbReference type="AlphaFoldDB" id="A0AAE1P2H7"/>
<organism evidence="3 4">
    <name type="scientific">Petrolisthes manimaculis</name>
    <dbReference type="NCBI Taxonomy" id="1843537"/>
    <lineage>
        <taxon>Eukaryota</taxon>
        <taxon>Metazoa</taxon>
        <taxon>Ecdysozoa</taxon>
        <taxon>Arthropoda</taxon>
        <taxon>Crustacea</taxon>
        <taxon>Multicrustacea</taxon>
        <taxon>Malacostraca</taxon>
        <taxon>Eumalacostraca</taxon>
        <taxon>Eucarida</taxon>
        <taxon>Decapoda</taxon>
        <taxon>Pleocyemata</taxon>
        <taxon>Anomura</taxon>
        <taxon>Galatheoidea</taxon>
        <taxon>Porcellanidae</taxon>
        <taxon>Petrolisthes</taxon>
    </lineage>
</organism>
<feature type="domain" description="CD80-like immunoglobulin C2-set" evidence="2">
    <location>
        <begin position="204"/>
        <end position="259"/>
    </location>
</feature>
<dbReference type="Pfam" id="PF08205">
    <property type="entry name" value="C2-set_2"/>
    <property type="match status" value="1"/>
</dbReference>
<reference evidence="3" key="1">
    <citation type="submission" date="2023-11" db="EMBL/GenBank/DDBJ databases">
        <title>Genome assemblies of two species of porcelain crab, Petrolisthes cinctipes and Petrolisthes manimaculis (Anomura: Porcellanidae).</title>
        <authorList>
            <person name="Angst P."/>
        </authorList>
    </citation>
    <scope>NUCLEOTIDE SEQUENCE</scope>
    <source>
        <strain evidence="3">PB745_02</strain>
        <tissue evidence="3">Gill</tissue>
    </source>
</reference>
<keyword evidence="4" id="KW-1185">Reference proteome</keyword>
<accession>A0AAE1P2H7</accession>
<name>A0AAE1P2H7_9EUCA</name>
<evidence type="ECO:0000313" key="3">
    <source>
        <dbReference type="EMBL" id="KAK4300106.1"/>
    </source>
</evidence>
<protein>
    <recommendedName>
        <fullName evidence="2">CD80-like immunoglobulin C2-set domain-containing protein</fullName>
    </recommendedName>
</protein>
<dbReference type="EMBL" id="JAWZYT010003116">
    <property type="protein sequence ID" value="KAK4300106.1"/>
    <property type="molecule type" value="Genomic_DNA"/>
</dbReference>
<sequence>SLAIRITDVVVPSTVEVGGGADLDCKWENDDDQMYSIKWYQAAYEFYRYTPTAVMQKVQIFDLPTLDVDYTPPHSYPSTTTTITYSSMYLFVPPVLSPPHSYPTTTTTITYSSMYLFVPPVPSPPPPPCIYLSVPLQREKSWGGSVRIANVTLAAAGPFHCEVSGDSPTFYTASLSSTLTVVDLPDGGPVVTGVRSSYVAGDWVDLICSTRRSRPPPTLSYTLNTRPAPAGWLEPQENHEDEEGLITSTLRLRFSLQRQLLQEGDVQVACVAEIPNVYREEARDILSTTPPYHASGLGAAPGGTGRRHCHTALSLLLLLAHQHL</sequence>
<dbReference type="PANTHER" id="PTHR21261">
    <property type="entry name" value="BEAT PROTEIN"/>
    <property type="match status" value="1"/>
</dbReference>
<gene>
    <name evidence="3" type="ORF">Pmani_027671</name>
</gene>
<dbReference type="Proteomes" id="UP001292094">
    <property type="component" value="Unassembled WGS sequence"/>
</dbReference>
<evidence type="ECO:0000256" key="1">
    <source>
        <dbReference type="ARBA" id="ARBA00023157"/>
    </source>
</evidence>
<evidence type="ECO:0000259" key="2">
    <source>
        <dbReference type="Pfam" id="PF08205"/>
    </source>
</evidence>
<evidence type="ECO:0000313" key="4">
    <source>
        <dbReference type="Proteomes" id="UP001292094"/>
    </source>
</evidence>